<comment type="caution">
    <text evidence="2">The sequence shown here is derived from an EMBL/GenBank/DDBJ whole genome shotgun (WGS) entry which is preliminary data.</text>
</comment>
<dbReference type="EMBL" id="JAVREP010000023">
    <property type="protein sequence ID" value="MDT0331437.1"/>
    <property type="molecule type" value="Genomic_DNA"/>
</dbReference>
<dbReference type="CDD" id="cd09756">
    <property type="entry name" value="Cas5_I-E"/>
    <property type="match status" value="1"/>
</dbReference>
<proteinExistence type="predicted"/>
<evidence type="ECO:0000256" key="1">
    <source>
        <dbReference type="ARBA" id="ARBA00023118"/>
    </source>
</evidence>
<dbReference type="RefSeq" id="WP_311513930.1">
    <property type="nucleotide sequence ID" value="NZ_JAVREP010000023.1"/>
</dbReference>
<sequence length="242" mass="27114">MTEAVLALRFDAPMQSWGMRSRFTHRDTMREPSKSGVVGLLGAALGTERTDRGRIAELAGLRMAVRVDREGIVERDYQVTTDVPTTKGAGHRNVVSHRYYLADALFLVLLQGERVFLEQVAAAVCHPRWPLFFGRKAHVPASPLILAESRGLGTGIRRENTLEEALAEHPWQEEHRELWDRAEDAPMLRAVVEVPAAEADAESRYDVPVTFESGNREFRQRYVRVCHVAVPETREGGSAPCT</sequence>
<dbReference type="NCBIfam" id="TIGR02593">
    <property type="entry name" value="CRISPR_cas5"/>
    <property type="match status" value="1"/>
</dbReference>
<dbReference type="Pfam" id="PF09704">
    <property type="entry name" value="Cas_Cas5d"/>
    <property type="match status" value="1"/>
</dbReference>
<evidence type="ECO:0000313" key="3">
    <source>
        <dbReference type="Proteomes" id="UP001183390"/>
    </source>
</evidence>
<dbReference type="Proteomes" id="UP001183390">
    <property type="component" value="Unassembled WGS sequence"/>
</dbReference>
<accession>A0ABU2MFU1</accession>
<gene>
    <name evidence="2" type="primary">cas5e</name>
    <name evidence="2" type="ORF">RM479_23745</name>
</gene>
<evidence type="ECO:0000313" key="2">
    <source>
        <dbReference type="EMBL" id="MDT0331437.1"/>
    </source>
</evidence>
<dbReference type="InterPro" id="IPR010147">
    <property type="entry name" value="CRISPR-assoc_prot_CasD"/>
</dbReference>
<name>A0ABU2MFU1_9ACTN</name>
<organism evidence="2 3">
    <name type="scientific">Nocardiopsis lambiniae</name>
    <dbReference type="NCBI Taxonomy" id="3075539"/>
    <lineage>
        <taxon>Bacteria</taxon>
        <taxon>Bacillati</taxon>
        <taxon>Actinomycetota</taxon>
        <taxon>Actinomycetes</taxon>
        <taxon>Streptosporangiales</taxon>
        <taxon>Nocardiopsidaceae</taxon>
        <taxon>Nocardiopsis</taxon>
    </lineage>
</organism>
<reference evidence="3" key="1">
    <citation type="submission" date="2023-07" db="EMBL/GenBank/DDBJ databases">
        <title>30 novel species of actinomycetes from the DSMZ collection.</title>
        <authorList>
            <person name="Nouioui I."/>
        </authorList>
    </citation>
    <scope>NUCLEOTIDE SEQUENCE [LARGE SCALE GENOMIC DNA]</scope>
    <source>
        <strain evidence="3">DSM 44743</strain>
    </source>
</reference>
<dbReference type="Gene3D" id="3.30.70.2660">
    <property type="match status" value="1"/>
</dbReference>
<keyword evidence="3" id="KW-1185">Reference proteome</keyword>
<protein>
    <submittedName>
        <fullName evidence="2">Type I-E CRISPR-associated protein Cas5/CasD</fullName>
    </submittedName>
</protein>
<keyword evidence="1" id="KW-0051">Antiviral defense</keyword>
<dbReference type="InterPro" id="IPR013422">
    <property type="entry name" value="CRISPR-assoc_prot_Cas5_N"/>
</dbReference>
<dbReference type="NCBIfam" id="TIGR01868">
    <property type="entry name" value="casD_Cas5e"/>
    <property type="match status" value="1"/>
</dbReference>
<dbReference type="InterPro" id="IPR021124">
    <property type="entry name" value="CRISPR-assoc_prot_Cas5"/>
</dbReference>